<accession>A0A090T0G1</accession>
<dbReference type="InterPro" id="IPR002109">
    <property type="entry name" value="Glutaredoxin"/>
</dbReference>
<dbReference type="PANTHER" id="PTHR45288:SF2">
    <property type="entry name" value="THIOREDOXIN FAMILY PROTEIN"/>
    <property type="match status" value="1"/>
</dbReference>
<dbReference type="AlphaFoldDB" id="A0A090T0G1"/>
<dbReference type="EMBL" id="BBMT01000003">
    <property type="protein sequence ID" value="GAL33431.1"/>
    <property type="molecule type" value="Genomic_DNA"/>
</dbReference>
<feature type="domain" description="Glutaredoxin" evidence="1">
    <location>
        <begin position="43"/>
        <end position="95"/>
    </location>
</feature>
<reference evidence="2 3" key="2">
    <citation type="submission" date="2014-09" db="EMBL/GenBank/DDBJ databases">
        <authorList>
            <consortium name="NBRP consortium"/>
            <person name="Sawabe T."/>
            <person name="Meirelles P."/>
            <person name="Nakanishi M."/>
            <person name="Sayaka M."/>
            <person name="Hattori M."/>
            <person name="Ohkuma M."/>
        </authorList>
    </citation>
    <scope>NUCLEOTIDE SEQUENCE [LARGE SCALE GENOMIC DNA]</scope>
    <source>
        <strain evidence="2 3">JCM 19240</strain>
    </source>
</reference>
<dbReference type="Pfam" id="PF00462">
    <property type="entry name" value="Glutaredoxin"/>
    <property type="match status" value="1"/>
</dbReference>
<name>A0A090T0G1_9VIBR</name>
<evidence type="ECO:0000259" key="1">
    <source>
        <dbReference type="Pfam" id="PF00462"/>
    </source>
</evidence>
<evidence type="ECO:0000313" key="3">
    <source>
        <dbReference type="Proteomes" id="UP000029224"/>
    </source>
</evidence>
<dbReference type="InterPro" id="IPR036249">
    <property type="entry name" value="Thioredoxin-like_sf"/>
</dbReference>
<evidence type="ECO:0000313" key="2">
    <source>
        <dbReference type="EMBL" id="GAL33431.1"/>
    </source>
</evidence>
<dbReference type="PROSITE" id="PS51354">
    <property type="entry name" value="GLUTAREDOXIN_2"/>
    <property type="match status" value="1"/>
</dbReference>
<sequence length="119" mass="13615">MKFIRIILGKIILLLNFVFSPRGVKRSSEAQQQADAKASAMQLYQFEACPFCVKVRREMKRQSVNIELKDAKNDPVAREELLNGGGRVKVPCLKIVENGEETWMYESSDIVSYLQKEFA</sequence>
<dbReference type="OrthoDB" id="9793736at2"/>
<proteinExistence type="predicted"/>
<dbReference type="SUPFAM" id="SSF52833">
    <property type="entry name" value="Thioredoxin-like"/>
    <property type="match status" value="1"/>
</dbReference>
<dbReference type="Proteomes" id="UP000029224">
    <property type="component" value="Unassembled WGS sequence"/>
</dbReference>
<keyword evidence="3" id="KW-1185">Reference proteome</keyword>
<dbReference type="PANTHER" id="PTHR45288">
    <property type="entry name" value="THIOREDOXIN FAMILY PROTEIN"/>
    <property type="match status" value="1"/>
</dbReference>
<dbReference type="Gene3D" id="3.40.30.10">
    <property type="entry name" value="Glutaredoxin"/>
    <property type="match status" value="1"/>
</dbReference>
<gene>
    <name evidence="2" type="ORF">JCM19240_2127</name>
</gene>
<comment type="caution">
    <text evidence="2">The sequence shown here is derived from an EMBL/GenBank/DDBJ whole genome shotgun (WGS) entry which is preliminary data.</text>
</comment>
<reference evidence="2 3" key="1">
    <citation type="submission" date="2014-09" db="EMBL/GenBank/DDBJ databases">
        <title>Vibrio maritimus JCM 19240. (C210) whole genome shotgun sequence.</title>
        <authorList>
            <person name="Sawabe T."/>
            <person name="Meirelles P."/>
            <person name="Nakanishi M."/>
            <person name="Sayaka M."/>
            <person name="Hattori M."/>
            <person name="Ohkuma M."/>
        </authorList>
    </citation>
    <scope>NUCLEOTIDE SEQUENCE [LARGE SCALE GENOMIC DNA]</scope>
    <source>
        <strain evidence="2 3">JCM 19240</strain>
    </source>
</reference>
<protein>
    <submittedName>
        <fullName evidence="2">Glutaredoxin</fullName>
    </submittedName>
</protein>
<organism evidence="2 3">
    <name type="scientific">Vibrio maritimus</name>
    <dbReference type="NCBI Taxonomy" id="990268"/>
    <lineage>
        <taxon>Bacteria</taxon>
        <taxon>Pseudomonadati</taxon>
        <taxon>Pseudomonadota</taxon>
        <taxon>Gammaproteobacteria</taxon>
        <taxon>Vibrionales</taxon>
        <taxon>Vibrionaceae</taxon>
        <taxon>Vibrio</taxon>
    </lineage>
</organism>